<dbReference type="EC" id="2.7.11.1" evidence="4"/>
<feature type="compositionally biased region" description="Polar residues" evidence="15">
    <location>
        <begin position="131"/>
        <end position="143"/>
    </location>
</feature>
<protein>
    <recommendedName>
        <fullName evidence="4">non-specific serine/threonine protein kinase</fullName>
        <ecNumber evidence="4">2.7.11.1</ecNumber>
    </recommendedName>
</protein>
<evidence type="ECO:0000256" key="15">
    <source>
        <dbReference type="SAM" id="MobiDB-lite"/>
    </source>
</evidence>
<dbReference type="Pfam" id="PF03214">
    <property type="entry name" value="RGP"/>
    <property type="match status" value="1"/>
</dbReference>
<dbReference type="InterPro" id="IPR037595">
    <property type="entry name" value="RGP_fam"/>
</dbReference>
<dbReference type="InterPro" id="IPR017441">
    <property type="entry name" value="Protein_kinase_ATP_BS"/>
</dbReference>
<dbReference type="Gene3D" id="1.10.510.10">
    <property type="entry name" value="Transferase(Phosphotransferase) domain 1"/>
    <property type="match status" value="1"/>
</dbReference>
<evidence type="ECO:0000256" key="3">
    <source>
        <dbReference type="ARBA" id="ARBA00008986"/>
    </source>
</evidence>
<dbReference type="SMART" id="SM00220">
    <property type="entry name" value="S_TKc"/>
    <property type="match status" value="1"/>
</dbReference>
<feature type="binding site" evidence="14">
    <location>
        <position position="249"/>
    </location>
    <ligand>
        <name>ATP</name>
        <dbReference type="ChEBI" id="CHEBI:30616"/>
    </ligand>
</feature>
<dbReference type="GO" id="GO:0071669">
    <property type="term" value="P:plant-type cell wall organization or biogenesis"/>
    <property type="evidence" value="ECO:0007669"/>
    <property type="project" value="TreeGrafter"/>
</dbReference>
<keyword evidence="7 14" id="KW-0547">Nucleotide-binding</keyword>
<feature type="compositionally biased region" description="Low complexity" evidence="15">
    <location>
        <begin position="191"/>
        <end position="207"/>
    </location>
</feature>
<dbReference type="InterPro" id="IPR029044">
    <property type="entry name" value="Nucleotide-diphossugar_trans"/>
</dbReference>
<dbReference type="GO" id="GO:0005829">
    <property type="term" value="C:cytosol"/>
    <property type="evidence" value="ECO:0007669"/>
    <property type="project" value="TreeGrafter"/>
</dbReference>
<dbReference type="PROSITE" id="PS50011">
    <property type="entry name" value="PROTEIN_KINASE_DOM"/>
    <property type="match status" value="1"/>
</dbReference>
<keyword evidence="11" id="KW-0961">Cell wall biogenesis/degradation</keyword>
<gene>
    <name evidence="17" type="ORF">MUK42_11046</name>
</gene>
<dbReference type="GO" id="GO:0071555">
    <property type="term" value="P:cell wall organization"/>
    <property type="evidence" value="ECO:0007669"/>
    <property type="project" value="UniProtKB-KW"/>
</dbReference>
<evidence type="ECO:0000256" key="12">
    <source>
        <dbReference type="ARBA" id="ARBA00047899"/>
    </source>
</evidence>
<dbReference type="AlphaFoldDB" id="A0A9E7GSZ2"/>
<comment type="subcellular location">
    <subcellularLocation>
        <location evidence="1">Golgi apparatus</location>
    </subcellularLocation>
</comment>
<evidence type="ECO:0000256" key="1">
    <source>
        <dbReference type="ARBA" id="ARBA00004555"/>
    </source>
</evidence>
<accession>A0A9E7GSZ2</accession>
<dbReference type="GO" id="GO:0005524">
    <property type="term" value="F:ATP binding"/>
    <property type="evidence" value="ECO:0007669"/>
    <property type="project" value="UniProtKB-UniRule"/>
</dbReference>
<dbReference type="InterPro" id="IPR011009">
    <property type="entry name" value="Kinase-like_dom_sf"/>
</dbReference>
<comment type="similarity">
    <text evidence="3">Belongs to the RGP family.</text>
</comment>
<dbReference type="EMBL" id="CP097509">
    <property type="protein sequence ID" value="URE20415.1"/>
    <property type="molecule type" value="Genomic_DNA"/>
</dbReference>
<dbReference type="FunFam" id="3.30.200.20:FF:000042">
    <property type="entry name" value="Aurora kinase A"/>
    <property type="match status" value="1"/>
</dbReference>
<dbReference type="CDD" id="cd06613">
    <property type="entry name" value="STKc_MAP4K3_like"/>
    <property type="match status" value="1"/>
</dbReference>
<feature type="region of interest" description="Disordered" evidence="15">
    <location>
        <begin position="501"/>
        <end position="530"/>
    </location>
</feature>
<dbReference type="OrthoDB" id="248923at2759"/>
<evidence type="ECO:0000259" key="16">
    <source>
        <dbReference type="PROSITE" id="PS50011"/>
    </source>
</evidence>
<evidence type="ECO:0000313" key="18">
    <source>
        <dbReference type="Proteomes" id="UP001055439"/>
    </source>
</evidence>
<dbReference type="GO" id="GO:0005794">
    <property type="term" value="C:Golgi apparatus"/>
    <property type="evidence" value="ECO:0007669"/>
    <property type="project" value="UniProtKB-SubCell"/>
</dbReference>
<feature type="compositionally biased region" description="Basic and acidic residues" evidence="15">
    <location>
        <begin position="758"/>
        <end position="767"/>
    </location>
</feature>
<evidence type="ECO:0000256" key="2">
    <source>
        <dbReference type="ARBA" id="ARBA00008874"/>
    </source>
</evidence>
<feature type="region of interest" description="Disordered" evidence="15">
    <location>
        <begin position="730"/>
        <end position="770"/>
    </location>
</feature>
<dbReference type="Proteomes" id="UP001055439">
    <property type="component" value="Chromosome 7"/>
</dbReference>
<evidence type="ECO:0000256" key="7">
    <source>
        <dbReference type="ARBA" id="ARBA00022741"/>
    </source>
</evidence>
<evidence type="ECO:0000256" key="6">
    <source>
        <dbReference type="ARBA" id="ARBA00022679"/>
    </source>
</evidence>
<feature type="region of interest" description="Disordered" evidence="15">
    <location>
        <begin position="1"/>
        <end position="167"/>
    </location>
</feature>
<proteinExistence type="inferred from homology"/>
<dbReference type="GO" id="GO:0009505">
    <property type="term" value="C:plant-type cell wall"/>
    <property type="evidence" value="ECO:0007669"/>
    <property type="project" value="TreeGrafter"/>
</dbReference>
<dbReference type="InterPro" id="IPR000719">
    <property type="entry name" value="Prot_kinase_dom"/>
</dbReference>
<feature type="compositionally biased region" description="Acidic residues" evidence="15">
    <location>
        <begin position="70"/>
        <end position="79"/>
    </location>
</feature>
<comment type="similarity">
    <text evidence="2">Belongs to the protein kinase superfamily. STE Ser/Thr protein kinase family. STE20 subfamily.</text>
</comment>
<dbReference type="Pfam" id="PF00069">
    <property type="entry name" value="Pkinase"/>
    <property type="match status" value="1"/>
</dbReference>
<evidence type="ECO:0000313" key="17">
    <source>
        <dbReference type="EMBL" id="URE20415.1"/>
    </source>
</evidence>
<evidence type="ECO:0000256" key="9">
    <source>
        <dbReference type="ARBA" id="ARBA00022840"/>
    </source>
</evidence>
<evidence type="ECO:0000256" key="5">
    <source>
        <dbReference type="ARBA" id="ARBA00022527"/>
    </source>
</evidence>
<dbReference type="PANTHER" id="PTHR31682:SF36">
    <property type="entry name" value="UDP-ARABINOPYRANOSE MUTASE 1-RELATED"/>
    <property type="match status" value="1"/>
</dbReference>
<dbReference type="SUPFAM" id="SSF56112">
    <property type="entry name" value="Protein kinase-like (PK-like)"/>
    <property type="match status" value="1"/>
</dbReference>
<sequence>MAFSPRASSSSSRGRHGRRSDLYSTVVIHGDDDGGSEPDATAAGDDDEEEEASSLPPLLQRVPKDFGAAVDDDDEDEGGDFSGTFIVKRDARPSPSSPTARRTLRSPFLDLKRASPRSRGGEQDDPYSTFLIHSTSRGSGLSESVSGTVVRRTGGGGGGFGSPFTSGAVEEFRMGEGGGFRQSQWEEGKQQHQQQQSQRRKASVSSVPDSVAREDPSSKYELLHELGKGSYGAVYKARDLKTSELVAVKVISLTEGEEGYEDIRGEIEMLQQCSHPNVVRYFGSYQGEEYLWIIMEYCGGGSIADLMNTTEEPLDENQIAYICREALKGLSYLHSIFKVHRDIKGGNILLTEQGEVKLGDFGVAAQLTRTMSKRNTIIGTPHWMAPEVIQESRYDGKVDVWALGVTAIEMAEGLPPRYAVHPMRVLFMISSEPAPMLEDKEKWSLLFHDFIAKCLTKDPRLRPTAPEMLKHKFIEKCNWGASKMLPKIKKARQIRAAMAAQTQNQQSGSESINENYGDTVPSRPKSYPLNEDGILGKSEIGHSTEPDTGEFGTIIVHHEVGVSDEIIESPISTKPEFIPGLGDISSFTHDPRRDRPIDFWVENLSGTLVAKKTDTEEKPDSQAIQEQLSPSFGFPEEIAHSDEQHSLVNNAAIPASKAKTLKSASISRKAFSVQDKIRSIYAAGNTVPIPFLKATDISPLALVSENVVGDSVHESSGHAALEAVKELFSGDGQSKKGRKGQNEVLRGYASPRASSSTREADYSKPLRDAPYNSEAIDSDLRIESAKRFSLPSGCDPKTPLASCTDSEDELKDLLPSAADGGGRGWGGGRRRVGEMALMKDEVDIVIPTIRTLDFLESWRPFFQPYHLIIVQDGDPSKTIKVPEGFDYDLYNRDDINRILGPKASCISYKESACRCFGFLISKKKYIFTIDDDCFVAKDPSGKEINAVEQHVRNLITPSTPFFFNTLYDPYREGADFVRGYPFSMRSGVPTAVSHGLWLNIPDYDAPTQLVKPRERSTRYVDAVITIPKGTLYPMCGMNLAFDRELIGPAMYFGLLGDGQPFKRYDDMLAGWLSKVVCDHLGLGVKTGLPYLWHSKASDPFVNLKKEFNGLFWQEELIPFFQSVVLPKECTTAQQCYLELAKLVKENLASIDPYFIRLADAMVTWIEAWDEFNPPKPAAAAS</sequence>
<name>A0A9E7GSZ2_9LILI</name>
<evidence type="ECO:0000256" key="11">
    <source>
        <dbReference type="ARBA" id="ARBA00023316"/>
    </source>
</evidence>
<dbReference type="CDD" id="cd00761">
    <property type="entry name" value="Glyco_tranf_GTA_type"/>
    <property type="match status" value="1"/>
</dbReference>
<evidence type="ECO:0000256" key="14">
    <source>
        <dbReference type="PROSITE-ProRule" id="PRU10141"/>
    </source>
</evidence>
<feature type="compositionally biased region" description="Polar residues" evidence="15">
    <location>
        <begin position="501"/>
        <end position="516"/>
    </location>
</feature>
<keyword evidence="18" id="KW-1185">Reference proteome</keyword>
<reference evidence="17" key="1">
    <citation type="submission" date="2022-05" db="EMBL/GenBank/DDBJ databases">
        <title>The Musa troglodytarum L. genome provides insights into the mechanism of non-climacteric behaviour and enrichment of carotenoids.</title>
        <authorList>
            <person name="Wang J."/>
        </authorList>
    </citation>
    <scope>NUCLEOTIDE SEQUENCE</scope>
    <source>
        <tissue evidence="17">Leaf</tissue>
    </source>
</reference>
<dbReference type="FunFam" id="1.10.510.10:FF:000207">
    <property type="entry name" value="serine/threonine-protein kinase dst1 isoform X1"/>
    <property type="match status" value="1"/>
</dbReference>
<evidence type="ECO:0000256" key="4">
    <source>
        <dbReference type="ARBA" id="ARBA00012513"/>
    </source>
</evidence>
<evidence type="ECO:0000256" key="10">
    <source>
        <dbReference type="ARBA" id="ARBA00023034"/>
    </source>
</evidence>
<keyword evidence="9 14" id="KW-0067">ATP-binding</keyword>
<evidence type="ECO:0000256" key="13">
    <source>
        <dbReference type="ARBA" id="ARBA00048679"/>
    </source>
</evidence>
<dbReference type="GO" id="GO:0033356">
    <property type="term" value="P:UDP-L-arabinose metabolic process"/>
    <property type="evidence" value="ECO:0007669"/>
    <property type="project" value="TreeGrafter"/>
</dbReference>
<comment type="catalytic activity">
    <reaction evidence="13">
        <text>L-seryl-[protein] + ATP = O-phospho-L-seryl-[protein] + ADP + H(+)</text>
        <dbReference type="Rhea" id="RHEA:17989"/>
        <dbReference type="Rhea" id="RHEA-COMP:9863"/>
        <dbReference type="Rhea" id="RHEA-COMP:11604"/>
        <dbReference type="ChEBI" id="CHEBI:15378"/>
        <dbReference type="ChEBI" id="CHEBI:29999"/>
        <dbReference type="ChEBI" id="CHEBI:30616"/>
        <dbReference type="ChEBI" id="CHEBI:83421"/>
        <dbReference type="ChEBI" id="CHEBI:456216"/>
        <dbReference type="EC" id="2.7.11.1"/>
    </reaction>
</comment>
<keyword evidence="10" id="KW-0333">Golgi apparatus</keyword>
<dbReference type="GO" id="GO:0004674">
    <property type="term" value="F:protein serine/threonine kinase activity"/>
    <property type="evidence" value="ECO:0007669"/>
    <property type="project" value="UniProtKB-KW"/>
</dbReference>
<feature type="region of interest" description="Disordered" evidence="15">
    <location>
        <begin position="179"/>
        <end position="218"/>
    </location>
</feature>
<dbReference type="SUPFAM" id="SSF53448">
    <property type="entry name" value="Nucleotide-diphospho-sugar transferases"/>
    <property type="match status" value="1"/>
</dbReference>
<keyword evidence="5" id="KW-0723">Serine/threonine-protein kinase</keyword>
<comment type="catalytic activity">
    <reaction evidence="12">
        <text>L-threonyl-[protein] + ATP = O-phospho-L-threonyl-[protein] + ADP + H(+)</text>
        <dbReference type="Rhea" id="RHEA:46608"/>
        <dbReference type="Rhea" id="RHEA-COMP:11060"/>
        <dbReference type="Rhea" id="RHEA-COMP:11605"/>
        <dbReference type="ChEBI" id="CHEBI:15378"/>
        <dbReference type="ChEBI" id="CHEBI:30013"/>
        <dbReference type="ChEBI" id="CHEBI:30616"/>
        <dbReference type="ChEBI" id="CHEBI:61977"/>
        <dbReference type="ChEBI" id="CHEBI:456216"/>
        <dbReference type="EC" id="2.7.11.1"/>
    </reaction>
</comment>
<evidence type="ECO:0000256" key="8">
    <source>
        <dbReference type="ARBA" id="ARBA00022777"/>
    </source>
</evidence>
<keyword evidence="6" id="KW-0808">Transferase</keyword>
<dbReference type="GO" id="GO:0052691">
    <property type="term" value="F:UDP-arabinopyranose mutase activity"/>
    <property type="evidence" value="ECO:0007669"/>
    <property type="project" value="TreeGrafter"/>
</dbReference>
<dbReference type="PROSITE" id="PS00107">
    <property type="entry name" value="PROTEIN_KINASE_ATP"/>
    <property type="match status" value="1"/>
</dbReference>
<dbReference type="PANTHER" id="PTHR31682">
    <property type="entry name" value="UDP-ARABINOSE MUTASE"/>
    <property type="match status" value="1"/>
</dbReference>
<feature type="domain" description="Protein kinase" evidence="16">
    <location>
        <begin position="220"/>
        <end position="474"/>
    </location>
</feature>
<organism evidence="17 18">
    <name type="scientific">Musa troglodytarum</name>
    <name type="common">fe'i banana</name>
    <dbReference type="NCBI Taxonomy" id="320322"/>
    <lineage>
        <taxon>Eukaryota</taxon>
        <taxon>Viridiplantae</taxon>
        <taxon>Streptophyta</taxon>
        <taxon>Embryophyta</taxon>
        <taxon>Tracheophyta</taxon>
        <taxon>Spermatophyta</taxon>
        <taxon>Magnoliopsida</taxon>
        <taxon>Liliopsida</taxon>
        <taxon>Zingiberales</taxon>
        <taxon>Musaceae</taxon>
        <taxon>Musa</taxon>
    </lineage>
</organism>
<keyword evidence="8" id="KW-0418">Kinase</keyword>
<feature type="compositionally biased region" description="Low complexity" evidence="15">
    <location>
        <begin position="1"/>
        <end position="12"/>
    </location>
</feature>